<dbReference type="AlphaFoldDB" id="A0A8J2T2Z5"/>
<evidence type="ECO:0000256" key="2">
    <source>
        <dbReference type="SAM" id="Phobius"/>
    </source>
</evidence>
<keyword evidence="2" id="KW-0472">Membrane</keyword>
<comment type="caution">
    <text evidence="3">The sequence shown here is derived from an EMBL/GenBank/DDBJ whole genome shotgun (WGS) entry which is preliminary data.</text>
</comment>
<evidence type="ECO:0000256" key="1">
    <source>
        <dbReference type="SAM" id="MobiDB-lite"/>
    </source>
</evidence>
<evidence type="ECO:0000313" key="4">
    <source>
        <dbReference type="Proteomes" id="UP000789595"/>
    </source>
</evidence>
<keyword evidence="2" id="KW-1133">Transmembrane helix</keyword>
<feature type="region of interest" description="Disordered" evidence="1">
    <location>
        <begin position="1"/>
        <end position="28"/>
    </location>
</feature>
<dbReference type="OrthoDB" id="10639933at2759"/>
<name>A0A8J2T2Z5_9STRA</name>
<proteinExistence type="predicted"/>
<keyword evidence="2" id="KW-0812">Transmembrane</keyword>
<evidence type="ECO:0000313" key="3">
    <source>
        <dbReference type="EMBL" id="CAH0380003.1"/>
    </source>
</evidence>
<reference evidence="3" key="1">
    <citation type="submission" date="2021-11" db="EMBL/GenBank/DDBJ databases">
        <authorList>
            <consortium name="Genoscope - CEA"/>
            <person name="William W."/>
        </authorList>
    </citation>
    <scope>NUCLEOTIDE SEQUENCE</scope>
</reference>
<sequence>MEHHDASDGDEAPNPFIDEEEPLLERPQRRRRRRPYIVAAGALVVSAAALATRSRTTNLVENRLPVPLDLANCANFDDDAAMRDGCVSMDSDIFCGSHEGELGASADLFASMLSTDKASLFPILANARKVCGAACENTDEAYFMPCLWEAVARLPDVCAGTFDAAPPAASFVKSKRPKLSEPDLLSCDEHAFCMACSQSPGRCSAVLGKYGSPSGGSAAVFASSSSQTMALSALLAVGRDLPELCEGLGVAFVGAGTYAR</sequence>
<feature type="transmembrane region" description="Helical" evidence="2">
    <location>
        <begin position="36"/>
        <end position="52"/>
    </location>
</feature>
<keyword evidence="4" id="KW-1185">Reference proteome</keyword>
<protein>
    <submittedName>
        <fullName evidence="3">Uncharacterized protein</fullName>
    </submittedName>
</protein>
<dbReference type="Proteomes" id="UP000789595">
    <property type="component" value="Unassembled WGS sequence"/>
</dbReference>
<gene>
    <name evidence="3" type="ORF">PECAL_6P16380</name>
</gene>
<accession>A0A8J2T2Z5</accession>
<organism evidence="3 4">
    <name type="scientific">Pelagomonas calceolata</name>
    <dbReference type="NCBI Taxonomy" id="35677"/>
    <lineage>
        <taxon>Eukaryota</taxon>
        <taxon>Sar</taxon>
        <taxon>Stramenopiles</taxon>
        <taxon>Ochrophyta</taxon>
        <taxon>Pelagophyceae</taxon>
        <taxon>Pelagomonadales</taxon>
        <taxon>Pelagomonadaceae</taxon>
        <taxon>Pelagomonas</taxon>
    </lineage>
</organism>
<dbReference type="EMBL" id="CAKKNE010000006">
    <property type="protein sequence ID" value="CAH0380003.1"/>
    <property type="molecule type" value="Genomic_DNA"/>
</dbReference>